<feature type="transmembrane region" description="Helical" evidence="13">
    <location>
        <begin position="339"/>
        <end position="357"/>
    </location>
</feature>
<feature type="transmembrane region" description="Helical" evidence="13">
    <location>
        <begin position="2029"/>
        <end position="2047"/>
    </location>
</feature>
<evidence type="ECO:0000256" key="5">
    <source>
        <dbReference type="ARBA" id="ARBA00022729"/>
    </source>
</evidence>
<evidence type="ECO:0000313" key="16">
    <source>
        <dbReference type="Proteomes" id="UP000037069"/>
    </source>
</evidence>
<evidence type="ECO:0000256" key="6">
    <source>
        <dbReference type="ARBA" id="ARBA00022989"/>
    </source>
</evidence>
<evidence type="ECO:0000256" key="7">
    <source>
        <dbReference type="ARBA" id="ARBA00023065"/>
    </source>
</evidence>
<dbReference type="Pfam" id="PF24061">
    <property type="entry name" value="LBD_receptor"/>
    <property type="match status" value="2"/>
</dbReference>
<keyword evidence="8 13" id="KW-0472">Membrane</keyword>
<evidence type="ECO:0000256" key="9">
    <source>
        <dbReference type="ARBA" id="ARBA00023170"/>
    </source>
</evidence>
<dbReference type="Proteomes" id="UP000037069">
    <property type="component" value="Unassembled WGS sequence"/>
</dbReference>
<feature type="domain" description="Ionotropic glutamate receptor L-glutamate and glycine-binding" evidence="14">
    <location>
        <begin position="220"/>
        <end position="283"/>
    </location>
</feature>
<dbReference type="PANTHER" id="PTHR42643">
    <property type="entry name" value="IONOTROPIC RECEPTOR 20A-RELATED"/>
    <property type="match status" value="1"/>
</dbReference>
<feature type="transmembrane region" description="Helical" evidence="13">
    <location>
        <begin position="1317"/>
        <end position="1336"/>
    </location>
</feature>
<evidence type="ECO:0000256" key="4">
    <source>
        <dbReference type="ARBA" id="ARBA00022692"/>
    </source>
</evidence>
<dbReference type="SUPFAM" id="SSF53850">
    <property type="entry name" value="Periplasmic binding protein-like II"/>
    <property type="match status" value="5"/>
</dbReference>
<dbReference type="InterPro" id="IPR056198">
    <property type="entry name" value="LBD_receptor"/>
</dbReference>
<keyword evidence="4 13" id="KW-0812">Transmembrane</keyword>
<feature type="transmembrane region" description="Helical" evidence="13">
    <location>
        <begin position="662"/>
        <end position="682"/>
    </location>
</feature>
<keyword evidence="7" id="KW-0406">Ion transport</keyword>
<evidence type="ECO:0000256" key="11">
    <source>
        <dbReference type="ARBA" id="ARBA00023286"/>
    </source>
</evidence>
<dbReference type="OMA" id="VFNAYSW"/>
<dbReference type="InterPro" id="IPR018313">
    <property type="entry name" value="SBP_3_CS"/>
</dbReference>
<keyword evidence="11" id="KW-1071">Ligand-gated ion channel</keyword>
<comment type="subcellular location">
    <subcellularLocation>
        <location evidence="1">Cell membrane</location>
        <topology evidence="1">Multi-pass membrane protein</topology>
    </subcellularLocation>
</comment>
<proteinExistence type="predicted"/>
<feature type="transmembrane region" description="Helical" evidence="13">
    <location>
        <begin position="399"/>
        <end position="420"/>
    </location>
</feature>
<feature type="transmembrane region" description="Helical" evidence="13">
    <location>
        <begin position="301"/>
        <end position="319"/>
    </location>
</feature>
<keyword evidence="2" id="KW-0813">Transport</keyword>
<dbReference type="Gene3D" id="1.10.287.70">
    <property type="match status" value="3"/>
</dbReference>
<dbReference type="PANTHER" id="PTHR42643:SF30">
    <property type="entry name" value="IONOTROPIC RECEPTOR 40A-RELATED"/>
    <property type="match status" value="1"/>
</dbReference>
<evidence type="ECO:0000313" key="15">
    <source>
        <dbReference type="EMBL" id="KNC22566.1"/>
    </source>
</evidence>
<evidence type="ECO:0000256" key="2">
    <source>
        <dbReference type="ARBA" id="ARBA00022448"/>
    </source>
</evidence>
<feature type="transmembrane region" description="Helical" evidence="13">
    <location>
        <begin position="943"/>
        <end position="962"/>
    </location>
</feature>
<gene>
    <name evidence="15" type="ORF">FF38_00179</name>
</gene>
<evidence type="ECO:0000256" key="12">
    <source>
        <dbReference type="ARBA" id="ARBA00023303"/>
    </source>
</evidence>
<evidence type="ECO:0000256" key="3">
    <source>
        <dbReference type="ARBA" id="ARBA00022475"/>
    </source>
</evidence>
<dbReference type="SMART" id="SM00918">
    <property type="entry name" value="Lig_chan-Glu_bd"/>
    <property type="match status" value="2"/>
</dbReference>
<dbReference type="EMBL" id="JRES01001480">
    <property type="protein sequence ID" value="KNC22566.1"/>
    <property type="molecule type" value="Genomic_DNA"/>
</dbReference>
<evidence type="ECO:0000259" key="14">
    <source>
        <dbReference type="SMART" id="SM00918"/>
    </source>
</evidence>
<evidence type="ECO:0000256" key="1">
    <source>
        <dbReference type="ARBA" id="ARBA00004651"/>
    </source>
</evidence>
<protein>
    <recommendedName>
        <fullName evidence="14">Ionotropic glutamate receptor L-glutamate and glycine-binding domain-containing protein</fullName>
    </recommendedName>
</protein>
<accession>A0A0L0BRC2</accession>
<feature type="transmembrane region" description="Helical" evidence="13">
    <location>
        <begin position="582"/>
        <end position="603"/>
    </location>
</feature>
<feature type="domain" description="Ionotropic glutamate receptor L-glutamate and glycine-binding" evidence="14">
    <location>
        <begin position="1717"/>
        <end position="1774"/>
    </location>
</feature>
<dbReference type="OrthoDB" id="8050636at2759"/>
<dbReference type="GO" id="GO:0005886">
    <property type="term" value="C:plasma membrane"/>
    <property type="evidence" value="ECO:0007669"/>
    <property type="project" value="UniProtKB-SubCell"/>
</dbReference>
<dbReference type="PROSITE" id="PS01039">
    <property type="entry name" value="SBP_BACTERIAL_3"/>
    <property type="match status" value="1"/>
</dbReference>
<comment type="caution">
    <text evidence="15">The sequence shown here is derived from an EMBL/GenBank/DDBJ whole genome shotgun (WGS) entry which is preliminary data.</text>
</comment>
<keyword evidence="6 13" id="KW-1133">Transmembrane helix</keyword>
<evidence type="ECO:0000256" key="8">
    <source>
        <dbReference type="ARBA" id="ARBA00023136"/>
    </source>
</evidence>
<feature type="transmembrane region" description="Helical" evidence="13">
    <location>
        <begin position="1256"/>
        <end position="1277"/>
    </location>
</feature>
<feature type="transmembrane region" description="Helical" evidence="13">
    <location>
        <begin position="2067"/>
        <end position="2090"/>
    </location>
</feature>
<feature type="transmembrane region" description="Helical" evidence="13">
    <location>
        <begin position="915"/>
        <end position="937"/>
    </location>
</feature>
<keyword evidence="12" id="KW-0407">Ion channel</keyword>
<feature type="transmembrane region" description="Helical" evidence="13">
    <location>
        <begin position="1833"/>
        <end position="1851"/>
    </location>
</feature>
<feature type="transmembrane region" description="Helical" evidence="13">
    <location>
        <begin position="1886"/>
        <end position="1908"/>
    </location>
</feature>
<evidence type="ECO:0000256" key="13">
    <source>
        <dbReference type="SAM" id="Phobius"/>
    </source>
</evidence>
<keyword evidence="5" id="KW-0732">Signal</keyword>
<keyword evidence="3" id="KW-1003">Cell membrane</keyword>
<reference evidence="15 16" key="1">
    <citation type="journal article" date="2015" name="Nat. Commun.">
        <title>Lucilia cuprina genome unlocks parasitic fly biology to underpin future interventions.</title>
        <authorList>
            <person name="Anstead C.A."/>
            <person name="Korhonen P.K."/>
            <person name="Young N.D."/>
            <person name="Hall R.S."/>
            <person name="Jex A.R."/>
            <person name="Murali S.C."/>
            <person name="Hughes D.S."/>
            <person name="Lee S.F."/>
            <person name="Perry T."/>
            <person name="Stroehlein A.J."/>
            <person name="Ansell B.R."/>
            <person name="Breugelmans B."/>
            <person name="Hofmann A."/>
            <person name="Qu J."/>
            <person name="Dugan S."/>
            <person name="Lee S.L."/>
            <person name="Chao H."/>
            <person name="Dinh H."/>
            <person name="Han Y."/>
            <person name="Doddapaneni H.V."/>
            <person name="Worley K.C."/>
            <person name="Muzny D.M."/>
            <person name="Ioannidis P."/>
            <person name="Waterhouse R.M."/>
            <person name="Zdobnov E.M."/>
            <person name="James P.J."/>
            <person name="Bagnall N.H."/>
            <person name="Kotze A.C."/>
            <person name="Gibbs R.A."/>
            <person name="Richards S."/>
            <person name="Batterham P."/>
            <person name="Gasser R.B."/>
        </authorList>
    </citation>
    <scope>NUCLEOTIDE SEQUENCE [LARGE SCALE GENOMIC DNA]</scope>
    <source>
        <strain evidence="15 16">LS</strain>
        <tissue evidence="15">Full body</tissue>
    </source>
</reference>
<name>A0A0L0BRC2_LUCCU</name>
<dbReference type="GO" id="GO:0015276">
    <property type="term" value="F:ligand-gated monoatomic ion channel activity"/>
    <property type="evidence" value="ECO:0007669"/>
    <property type="project" value="InterPro"/>
</dbReference>
<dbReference type="Gene3D" id="3.40.190.10">
    <property type="entry name" value="Periplasmic binding protein-like II"/>
    <property type="match status" value="2"/>
</dbReference>
<dbReference type="InterPro" id="IPR019594">
    <property type="entry name" value="Glu/Gly-bd"/>
</dbReference>
<dbReference type="InterPro" id="IPR052192">
    <property type="entry name" value="Insect_Ionotropic_Sensory_Rcpt"/>
</dbReference>
<sequence>MNISALYYDYHDRSGEQYNHINKFVAAGLLYIIGHYFSSWSSYFVLTLCCRDNHTCNFYNDMFHKMFAEWNEWPLQIVIVNNNNYRKIPGARQYNMIFTDSYDAFLEMEMHTYSADSNNNEYYFIFLQTRDKLMFGEMQKIFEYCWLHYLINCIIQVQKANGRVLIYTYYPFTENHCDEVEIALVNEYNGTSLIHEELFPKKLKNLYGCPLRAALWHVPPYVYLSQDAKNVTYVSGGFEGKLLLELAKKLNFSLEVIVPPNDSKRGVVLQNGSLTGALKLLQERQADLSLGSFRQTKQRRLVLTSSINYFQTIWVVLTLSEAYILNSLETILFPFSDNTWYLLAFTGFIAVVVVVIIKRLFRKTVRKHMDHVTLDVLAILVGMSAQYRPMFNTTRLLNAAWMIFSLIIRTFYQAMLFHLIRNHITRHMPQTLEELVKKNYSLIVNSPTFDAMRKVNLFRSITFIITNDSNIEEPLNYLENLSLKQAAHSAVAIPLILAQHYVEINKKPDVFKILPQKVIDFKLCMYFTKHSFLIEQFDDILMMIKGFGLLKAWLNQEIDENYVKNTHLEANHIFGMKQLKMAFVMLLMGYMIATVVFFVELLYKKLRHRKADISLGSFQQTKQRREVVTSTITYYQTSWVIVTLSEAFILTSLETMLYPFTIGTWYLLALMCVFAMGLVALLRRKFQKTILKNTSLDVIAMLLGLPAQYTPIFQSTRILSATWMMFSLILRTVYQALLFHVIRTHITRNVPQTLDELVEQNYSLVVEPGTFNALQKVSLFNNTEFITLYTPDDTKPLVYLEELPLSRARYTAAALPLIFQQYYTDVHNKVNVFRVLPNTIMHLKLGIFLSKHSYLIDQLDYILGMLKGYSLIEAWYKQEVDLQDRQADLSLGSFRQTSARDIVATSTMNYFQTGWSVVTMSEAYILTSLEIILFPFSNNTWCILVFLCAFALSVVNLTKWIFRKLKPKHLDQLSLDILLMLLGMPALYIPFYNASRILNITWMIFSLILRTVYQALMFHFIRTHVTRNMPQTLEELLQKNYSMIVNLASAAALNEVPLLQSLNFLILNTSLDTLALDYLESLPQEKAKHSVAAIPYAHLQYHIENFNKGGLFKVLPHTIMSLQMCIYTSKHSFLIDQLNEDLMLLRGFGILLAWYRQEINTNYLKERHLVANHIFGFKQLKMAFIFLIIGHIVAMGLKNREADLSMGSFRETYKRSQVATSTINYFQSVIATVSLSDAYLLTSMETILYPFSTHTWYLILLILFAAILAIIILKHFCKSYFKNDNNQNILKLFELLLGISSKMMPQRNFTRILNMSWMIYALILRVVYEALLFRLIRTHVKRHIPQTLEQLAEENYSIIINKIGINSIEDIEALNALNILLINTTSETLPLEFLEKLPLQQARTTVTIAPLVVAQYYAHHFRKMSVFQLLPDNVMSFEVCIYLSKHSFLIDQLNDILIWTKSFGLLEAWYHAEIDLNLLHHEHDTTDRLFGLQQLYMAFVILVCGYIVALLIFIWELLRHKYQYFKIIVEEFFLKVAPSFVIVVSCRRKSPLNFYLNIMQHLFNMVDNMIVQLVFVDYEKPLRIEGPRYHNLLLVDSLEAFLDIDVISYSRDYDTNEYYHIFLMQRDRHLQNDMKGIFDYCWTNNIINCNVQYQTALGEVSMYTYFPFSYKYKCGNTVPQKINQFVNDSWLNQGYFLPKLKNFQGCPLVAAVRNIPPYIYPSGAEDGVITYKGFEMDLIKHLAKRLNFSLNLRTKVRDDRLFPFGNGALKMVNNLDDHTADIVVGFYRKRAEVNKIYTTTMPHYQNYIVSVIYLPAHRFNTFEVLSYPFPNCGWYALALTTFIIILITRLMRLYQTQSIPTFSMIACALGSPIYREPQLPPSALIFITWLWSTFLLRSIYSGLLFHLFRNEIHTSLPHTLDEAINYNFRAVMNLFTYNDIKYIPFYQRYPNHTSIIINSSDELIPIAYLENNYEENIYAVVSQEFLIHYTEKYQKPGLFYIIPEIIMQQRMCFYLKKHSYLIDQFDTEIINIHSVGLIAFWAKNFINSKYLNSKHMFQDASIEQHDLWGIYMICSTCYFVAFIIFLIEILSLKIRFLRRLFQ</sequence>
<organism evidence="15 16">
    <name type="scientific">Lucilia cuprina</name>
    <name type="common">Green bottle fly</name>
    <name type="synonym">Australian sheep blowfly</name>
    <dbReference type="NCBI Taxonomy" id="7375"/>
    <lineage>
        <taxon>Eukaryota</taxon>
        <taxon>Metazoa</taxon>
        <taxon>Ecdysozoa</taxon>
        <taxon>Arthropoda</taxon>
        <taxon>Hexapoda</taxon>
        <taxon>Insecta</taxon>
        <taxon>Pterygota</taxon>
        <taxon>Neoptera</taxon>
        <taxon>Endopterygota</taxon>
        <taxon>Diptera</taxon>
        <taxon>Brachycera</taxon>
        <taxon>Muscomorpha</taxon>
        <taxon>Oestroidea</taxon>
        <taxon>Calliphoridae</taxon>
        <taxon>Luciliinae</taxon>
        <taxon>Lucilia</taxon>
    </lineage>
</organism>
<evidence type="ECO:0000256" key="10">
    <source>
        <dbReference type="ARBA" id="ARBA00023180"/>
    </source>
</evidence>
<feature type="transmembrane region" description="Helical" evidence="13">
    <location>
        <begin position="1175"/>
        <end position="1197"/>
    </location>
</feature>
<feature type="transmembrane region" description="Helical" evidence="13">
    <location>
        <begin position="974"/>
        <end position="994"/>
    </location>
</feature>
<keyword evidence="10" id="KW-0325">Glycoprotein</keyword>
<keyword evidence="16" id="KW-1185">Reference proteome</keyword>
<feature type="transmembrane region" description="Helical" evidence="13">
    <location>
        <begin position="1495"/>
        <end position="1515"/>
    </location>
</feature>
<feature type="transmembrane region" description="Helical" evidence="13">
    <location>
        <begin position="1000"/>
        <end position="1021"/>
    </location>
</feature>
<keyword evidence="9" id="KW-0675">Receptor</keyword>